<sequence>MKKYKKLSANAENETILSLKRRKKVINYTKKEHLDLIRILQLRKMLQWTRKISQLTRDVSQPTKTQVQLARTIFLPARTLFKSTWSLIQLAKTMAHLIWTVSSLTI</sequence>
<dbReference type="Proteomes" id="UP001231649">
    <property type="component" value="Chromosome 28"/>
</dbReference>
<dbReference type="EMBL" id="CM056804">
    <property type="protein sequence ID" value="KAJ8706309.1"/>
    <property type="molecule type" value="Genomic_DNA"/>
</dbReference>
<organism evidence="1 2">
    <name type="scientific">Mythimna loreyi</name>
    <dbReference type="NCBI Taxonomy" id="667449"/>
    <lineage>
        <taxon>Eukaryota</taxon>
        <taxon>Metazoa</taxon>
        <taxon>Ecdysozoa</taxon>
        <taxon>Arthropoda</taxon>
        <taxon>Hexapoda</taxon>
        <taxon>Insecta</taxon>
        <taxon>Pterygota</taxon>
        <taxon>Neoptera</taxon>
        <taxon>Endopterygota</taxon>
        <taxon>Lepidoptera</taxon>
        <taxon>Glossata</taxon>
        <taxon>Ditrysia</taxon>
        <taxon>Noctuoidea</taxon>
        <taxon>Noctuidae</taxon>
        <taxon>Noctuinae</taxon>
        <taxon>Hadenini</taxon>
        <taxon>Mythimna</taxon>
    </lineage>
</organism>
<keyword evidence="2" id="KW-1185">Reference proteome</keyword>
<proteinExistence type="predicted"/>
<evidence type="ECO:0000313" key="2">
    <source>
        <dbReference type="Proteomes" id="UP001231649"/>
    </source>
</evidence>
<gene>
    <name evidence="1" type="ORF">PYW08_010935</name>
</gene>
<protein>
    <submittedName>
        <fullName evidence="1">Uncharacterized protein</fullName>
    </submittedName>
</protein>
<reference evidence="1" key="1">
    <citation type="submission" date="2023-03" db="EMBL/GenBank/DDBJ databases">
        <title>Chromosome-level genomes of two armyworms, Mythimna separata and Mythimna loreyi, provide insights into the biosynthesis and reception of sex pheromones.</title>
        <authorList>
            <person name="Zhao H."/>
        </authorList>
    </citation>
    <scope>NUCLEOTIDE SEQUENCE</scope>
    <source>
        <strain evidence="1">BeijingLab</strain>
    </source>
</reference>
<evidence type="ECO:0000313" key="1">
    <source>
        <dbReference type="EMBL" id="KAJ8706309.1"/>
    </source>
</evidence>
<name>A0ACC2Q364_9NEOP</name>
<accession>A0ACC2Q364</accession>
<comment type="caution">
    <text evidence="1">The sequence shown here is derived from an EMBL/GenBank/DDBJ whole genome shotgun (WGS) entry which is preliminary data.</text>
</comment>